<evidence type="ECO:0000313" key="1">
    <source>
        <dbReference type="EMBL" id="KAF5318212.1"/>
    </source>
</evidence>
<evidence type="ECO:0000313" key="2">
    <source>
        <dbReference type="EMBL" id="KAF5318214.1"/>
    </source>
</evidence>
<dbReference type="SUPFAM" id="SSF54160">
    <property type="entry name" value="Chromo domain-like"/>
    <property type="match status" value="1"/>
</dbReference>
<organism evidence="2 3">
    <name type="scientific">Tetrapyrgos nigripes</name>
    <dbReference type="NCBI Taxonomy" id="182062"/>
    <lineage>
        <taxon>Eukaryota</taxon>
        <taxon>Fungi</taxon>
        <taxon>Dikarya</taxon>
        <taxon>Basidiomycota</taxon>
        <taxon>Agaricomycotina</taxon>
        <taxon>Agaricomycetes</taxon>
        <taxon>Agaricomycetidae</taxon>
        <taxon>Agaricales</taxon>
        <taxon>Marasmiineae</taxon>
        <taxon>Marasmiaceae</taxon>
        <taxon>Tetrapyrgos</taxon>
    </lineage>
</organism>
<protein>
    <recommendedName>
        <fullName evidence="4">Chromo domain-containing protein</fullName>
    </recommendedName>
</protein>
<sequence>MEKCVEGMSEMYAHMKLMDIENADLRKQAFERTTKKKAVYFEGAHLMTSLEMLDPKQLSGNDSDVPEDKCIIASILGHQWSWGVLVFEVAWEDGDVTWQNLESVDDCLALDVYLQRRGVERPQDLV</sequence>
<keyword evidence="3" id="KW-1185">Reference proteome</keyword>
<dbReference type="EMBL" id="JAACJM010000458">
    <property type="protein sequence ID" value="KAF5318214.1"/>
    <property type="molecule type" value="Genomic_DNA"/>
</dbReference>
<name>A0A8H5B7J5_9AGAR</name>
<dbReference type="AlphaFoldDB" id="A0A8H5B7J5"/>
<evidence type="ECO:0000313" key="3">
    <source>
        <dbReference type="Proteomes" id="UP000559256"/>
    </source>
</evidence>
<evidence type="ECO:0008006" key="4">
    <source>
        <dbReference type="Google" id="ProtNLM"/>
    </source>
</evidence>
<dbReference type="EMBL" id="JAACJM010000458">
    <property type="protein sequence ID" value="KAF5318212.1"/>
    <property type="molecule type" value="Genomic_DNA"/>
</dbReference>
<dbReference type="OrthoDB" id="3158924at2759"/>
<accession>A0A8H5B7J5</accession>
<proteinExistence type="predicted"/>
<dbReference type="InterPro" id="IPR016197">
    <property type="entry name" value="Chromo-like_dom_sf"/>
</dbReference>
<reference evidence="2 3" key="1">
    <citation type="journal article" date="2020" name="ISME J.">
        <title>Uncovering the hidden diversity of litter-decomposition mechanisms in mushroom-forming fungi.</title>
        <authorList>
            <person name="Floudas D."/>
            <person name="Bentzer J."/>
            <person name="Ahren D."/>
            <person name="Johansson T."/>
            <person name="Persson P."/>
            <person name="Tunlid A."/>
        </authorList>
    </citation>
    <scope>NUCLEOTIDE SEQUENCE [LARGE SCALE GENOMIC DNA]</scope>
    <source>
        <strain evidence="2 3">CBS 291.85</strain>
    </source>
</reference>
<comment type="caution">
    <text evidence="2">The sequence shown here is derived from an EMBL/GenBank/DDBJ whole genome shotgun (WGS) entry which is preliminary data.</text>
</comment>
<gene>
    <name evidence="2" type="ORF">D9758_018545</name>
    <name evidence="1" type="ORF">D9758_018547</name>
</gene>
<dbReference type="Proteomes" id="UP000559256">
    <property type="component" value="Unassembled WGS sequence"/>
</dbReference>